<protein>
    <submittedName>
        <fullName evidence="11">Polyphenol oxidase, central domain</fullName>
    </submittedName>
</protein>
<evidence type="ECO:0000256" key="2">
    <source>
        <dbReference type="ARBA" id="ARBA00009928"/>
    </source>
</evidence>
<evidence type="ECO:0000256" key="1">
    <source>
        <dbReference type="ARBA" id="ARBA00001973"/>
    </source>
</evidence>
<keyword evidence="6" id="KW-0186">Copper</keyword>
<dbReference type="Pfam" id="PF12142">
    <property type="entry name" value="PPO1_DWL"/>
    <property type="match status" value="1"/>
</dbReference>
<reference evidence="11 12" key="1">
    <citation type="submission" date="2023-12" db="EMBL/GenBank/DDBJ databases">
        <title>A high-quality genome assembly for Dillenia turbinata (Dilleniales).</title>
        <authorList>
            <person name="Chanderbali A."/>
        </authorList>
    </citation>
    <scope>NUCLEOTIDE SEQUENCE [LARGE SCALE GENOMIC DNA]</scope>
    <source>
        <strain evidence="11">LSX21</strain>
        <tissue evidence="11">Leaf</tissue>
    </source>
</reference>
<dbReference type="PRINTS" id="PR00092">
    <property type="entry name" value="TYROSINASE"/>
</dbReference>
<comment type="caution">
    <text evidence="11">The sequence shown here is derived from an EMBL/GenBank/DDBJ whole genome shotgun (WGS) entry which is preliminary data.</text>
</comment>
<dbReference type="Proteomes" id="UP001370490">
    <property type="component" value="Unassembled WGS sequence"/>
</dbReference>
<evidence type="ECO:0000256" key="3">
    <source>
        <dbReference type="ARBA" id="ARBA00022723"/>
    </source>
</evidence>
<feature type="domain" description="Tyrosinase copper-binding" evidence="8">
    <location>
        <begin position="81"/>
        <end position="256"/>
    </location>
</feature>
<gene>
    <name evidence="11" type="ORF">RJ641_002144</name>
</gene>
<feature type="domain" description="Polyphenol oxidase central" evidence="9">
    <location>
        <begin position="262"/>
        <end position="312"/>
    </location>
</feature>
<dbReference type="InterPro" id="IPR022739">
    <property type="entry name" value="Polyphenol_oxidase_cen"/>
</dbReference>
<dbReference type="InterPro" id="IPR002227">
    <property type="entry name" value="Tyrosinase_Cu-bd"/>
</dbReference>
<accession>A0AAN8ZF79</accession>
<dbReference type="GO" id="GO:0046872">
    <property type="term" value="F:metal ion binding"/>
    <property type="evidence" value="ECO:0007669"/>
    <property type="project" value="UniProtKB-KW"/>
</dbReference>
<dbReference type="Gene3D" id="1.10.1280.10">
    <property type="entry name" value="Di-copper center containing domain from catechol oxidase"/>
    <property type="match status" value="1"/>
</dbReference>
<sequence length="469" mass="53742">MTTISLQAVDFVPPRVTGSIKVRYPAHSATEEKIKKFEEAISRMKALPEDDPRSLKKQIELYQAYYDGNFDSVGFPDPETQVRDSWLYFPFHRMFLYFYERILSKLCDDPSFTVPFWNWDSQQGMKLPPMYTKKSSPLYTEIQNKDKPIIVLYDGNTDTDTTEETTIRDNLATMYRTMIANGKTAELFMGRRFVTGNESVAGAGSFEMVPHRNIMVWGGCGNRWGEDMGNFYSSGRDVMFYGLHANVDRMWDVWNKTLSHRNFDDEEWLGAAFYLYDENKTLVKVKVSDFVDTEKLGYTYQTSEIPWVSARPIRSTGLQYGEDKTTVTNITTSDFPMVVSEVVTHTVWRPKKSRSKEEREKEEEVIVIEGIEIDPEQYVKFDVYVNEKEGKFGGPTCAEFAGSFVNVPYKMKKGVETNKKKTCLKLGLSDMLEDLGAEDDESVHVILVPSSGDKRIRIGGVGIAYLQVK</sequence>
<dbReference type="AlphaFoldDB" id="A0AAN8ZF79"/>
<dbReference type="PANTHER" id="PTHR11474:SF76">
    <property type="entry name" value="SHKT DOMAIN-CONTAINING PROTEIN"/>
    <property type="match status" value="1"/>
</dbReference>
<organism evidence="11 12">
    <name type="scientific">Dillenia turbinata</name>
    <dbReference type="NCBI Taxonomy" id="194707"/>
    <lineage>
        <taxon>Eukaryota</taxon>
        <taxon>Viridiplantae</taxon>
        <taxon>Streptophyta</taxon>
        <taxon>Embryophyta</taxon>
        <taxon>Tracheophyta</taxon>
        <taxon>Spermatophyta</taxon>
        <taxon>Magnoliopsida</taxon>
        <taxon>eudicotyledons</taxon>
        <taxon>Gunneridae</taxon>
        <taxon>Pentapetalae</taxon>
        <taxon>Dilleniales</taxon>
        <taxon>Dilleniaceae</taxon>
        <taxon>Dillenia</taxon>
    </lineage>
</organism>
<dbReference type="EMBL" id="JBAMMX010000010">
    <property type="protein sequence ID" value="KAK6932520.1"/>
    <property type="molecule type" value="Genomic_DNA"/>
</dbReference>
<evidence type="ECO:0000259" key="8">
    <source>
        <dbReference type="Pfam" id="PF00264"/>
    </source>
</evidence>
<evidence type="ECO:0000313" key="12">
    <source>
        <dbReference type="Proteomes" id="UP001370490"/>
    </source>
</evidence>
<proteinExistence type="inferred from homology"/>
<dbReference type="InterPro" id="IPR050316">
    <property type="entry name" value="Tyrosinase/Hemocyanin"/>
</dbReference>
<dbReference type="GO" id="GO:0004097">
    <property type="term" value="F:catechol oxidase activity"/>
    <property type="evidence" value="ECO:0007669"/>
    <property type="project" value="InterPro"/>
</dbReference>
<keyword evidence="4" id="KW-0883">Thioether bond</keyword>
<evidence type="ECO:0000256" key="4">
    <source>
        <dbReference type="ARBA" id="ARBA00022784"/>
    </source>
</evidence>
<evidence type="ECO:0000313" key="11">
    <source>
        <dbReference type="EMBL" id="KAK6932520.1"/>
    </source>
</evidence>
<keyword evidence="12" id="KW-1185">Reference proteome</keyword>
<keyword evidence="3" id="KW-0479">Metal-binding</keyword>
<evidence type="ECO:0000256" key="5">
    <source>
        <dbReference type="ARBA" id="ARBA00023002"/>
    </source>
</evidence>
<dbReference type="InterPro" id="IPR022740">
    <property type="entry name" value="Polyphenol_oxidase_C"/>
</dbReference>
<dbReference type="PANTHER" id="PTHR11474">
    <property type="entry name" value="TYROSINASE FAMILY MEMBER"/>
    <property type="match status" value="1"/>
</dbReference>
<evidence type="ECO:0000256" key="7">
    <source>
        <dbReference type="ARBA" id="ARBA00023157"/>
    </source>
</evidence>
<dbReference type="Pfam" id="PF12143">
    <property type="entry name" value="PPO1_KFDV"/>
    <property type="match status" value="1"/>
</dbReference>
<evidence type="ECO:0000259" key="10">
    <source>
        <dbReference type="Pfam" id="PF12143"/>
    </source>
</evidence>
<dbReference type="Pfam" id="PF00264">
    <property type="entry name" value="Tyrosinase"/>
    <property type="match status" value="1"/>
</dbReference>
<keyword evidence="5" id="KW-0560">Oxidoreductase</keyword>
<evidence type="ECO:0000259" key="9">
    <source>
        <dbReference type="Pfam" id="PF12142"/>
    </source>
</evidence>
<evidence type="ECO:0000256" key="6">
    <source>
        <dbReference type="ARBA" id="ARBA00023008"/>
    </source>
</evidence>
<name>A0AAN8ZF79_9MAGN</name>
<dbReference type="SUPFAM" id="SSF48056">
    <property type="entry name" value="Di-copper centre-containing domain"/>
    <property type="match status" value="1"/>
</dbReference>
<comment type="similarity">
    <text evidence="2">Belongs to the tyrosinase family.</text>
</comment>
<dbReference type="InterPro" id="IPR008922">
    <property type="entry name" value="Di-copper_centre_dom_sf"/>
</dbReference>
<comment type="cofactor">
    <cofactor evidence="1">
        <name>Cu(2+)</name>
        <dbReference type="ChEBI" id="CHEBI:29036"/>
    </cofactor>
</comment>
<keyword evidence="7" id="KW-1015">Disulfide bond</keyword>
<feature type="domain" description="Polyphenol oxidase C-terminal" evidence="10">
    <location>
        <begin position="335"/>
        <end position="465"/>
    </location>
</feature>